<keyword evidence="4" id="KW-1185">Reference proteome</keyword>
<dbReference type="InterPro" id="IPR013957">
    <property type="entry name" value="SNRNP27"/>
</dbReference>
<organism evidence="3 4">
    <name type="scientific">Mycena pura</name>
    <dbReference type="NCBI Taxonomy" id="153505"/>
    <lineage>
        <taxon>Eukaryota</taxon>
        <taxon>Fungi</taxon>
        <taxon>Dikarya</taxon>
        <taxon>Basidiomycota</taxon>
        <taxon>Agaricomycotina</taxon>
        <taxon>Agaricomycetes</taxon>
        <taxon>Agaricomycetidae</taxon>
        <taxon>Agaricales</taxon>
        <taxon>Marasmiineae</taxon>
        <taxon>Mycenaceae</taxon>
        <taxon>Mycena</taxon>
    </lineage>
</organism>
<reference evidence="3" key="1">
    <citation type="submission" date="2023-03" db="EMBL/GenBank/DDBJ databases">
        <title>Massive genome expansion in bonnet fungi (Mycena s.s.) driven by repeated elements and novel gene families across ecological guilds.</title>
        <authorList>
            <consortium name="Lawrence Berkeley National Laboratory"/>
            <person name="Harder C.B."/>
            <person name="Miyauchi S."/>
            <person name="Viragh M."/>
            <person name="Kuo A."/>
            <person name="Thoen E."/>
            <person name="Andreopoulos B."/>
            <person name="Lu D."/>
            <person name="Skrede I."/>
            <person name="Drula E."/>
            <person name="Henrissat B."/>
            <person name="Morin E."/>
            <person name="Kohler A."/>
            <person name="Barry K."/>
            <person name="LaButti K."/>
            <person name="Morin E."/>
            <person name="Salamov A."/>
            <person name="Lipzen A."/>
            <person name="Mereny Z."/>
            <person name="Hegedus B."/>
            <person name="Baldrian P."/>
            <person name="Stursova M."/>
            <person name="Weitz H."/>
            <person name="Taylor A."/>
            <person name="Grigoriev I.V."/>
            <person name="Nagy L.G."/>
            <person name="Martin F."/>
            <person name="Kauserud H."/>
        </authorList>
    </citation>
    <scope>NUCLEOTIDE SEQUENCE</scope>
    <source>
        <strain evidence="3">9144</strain>
    </source>
</reference>
<dbReference type="EMBL" id="JARJCW010000011">
    <property type="protein sequence ID" value="KAJ7219146.1"/>
    <property type="molecule type" value="Genomic_DNA"/>
</dbReference>
<accession>A0AAD6YFS2</accession>
<dbReference type="AlphaFoldDB" id="A0AAD6YFS2"/>
<dbReference type="Proteomes" id="UP001219525">
    <property type="component" value="Unassembled WGS sequence"/>
</dbReference>
<feature type="region of interest" description="Disordered" evidence="1">
    <location>
        <begin position="1"/>
        <end position="156"/>
    </location>
</feature>
<evidence type="ECO:0000313" key="4">
    <source>
        <dbReference type="Proteomes" id="UP001219525"/>
    </source>
</evidence>
<evidence type="ECO:0000259" key="2">
    <source>
        <dbReference type="Pfam" id="PF08648"/>
    </source>
</evidence>
<dbReference type="Pfam" id="PF08648">
    <property type="entry name" value="SNRNP27"/>
    <property type="match status" value="1"/>
</dbReference>
<comment type="caution">
    <text evidence="3">The sequence shown here is derived from an EMBL/GenBank/DDBJ whole genome shotgun (WGS) entry which is preliminary data.</text>
</comment>
<dbReference type="GO" id="GO:0008380">
    <property type="term" value="P:RNA splicing"/>
    <property type="evidence" value="ECO:0007669"/>
    <property type="project" value="InterPro"/>
</dbReference>
<protein>
    <recommendedName>
        <fullName evidence="2">U4/U6.U5 small nuclear ribonucleoprotein 27kDa protein domain-containing protein</fullName>
    </recommendedName>
</protein>
<evidence type="ECO:0000256" key="1">
    <source>
        <dbReference type="SAM" id="MobiDB-lite"/>
    </source>
</evidence>
<evidence type="ECO:0000313" key="3">
    <source>
        <dbReference type="EMBL" id="KAJ7219146.1"/>
    </source>
</evidence>
<feature type="compositionally biased region" description="Basic and acidic residues" evidence="1">
    <location>
        <begin position="123"/>
        <end position="155"/>
    </location>
</feature>
<gene>
    <name evidence="3" type="ORF">GGX14DRAFT_434785</name>
</gene>
<proteinExistence type="predicted"/>
<sequence>MSSRRRDKSWERDDRDSRDRDRDRDRRRGGGSHRDEPRRRSSRSRSPRRNDRDRRNSGTCFPLSLFNILTRADRRDYRYDDRRESDRRRKDDGRDRDHDQARSRPRKDGERDSPKSRSPAASRDPEHPGKDAARIEPDPQKRLNLDPDAPEGHIEEGEEMDDDAGMMAMMGLNGFGSTKVGTLSQLRVEPHCCWQGKHIDGNQEGTAFIKKERTWRQYMNR</sequence>
<name>A0AAD6YFS2_9AGAR</name>
<feature type="domain" description="U4/U6.U5 small nuclear ribonucleoprotein 27kDa protein" evidence="2">
    <location>
        <begin position="195"/>
        <end position="221"/>
    </location>
</feature>
<feature type="compositionally biased region" description="Basic and acidic residues" evidence="1">
    <location>
        <begin position="71"/>
        <end position="115"/>
    </location>
</feature>
<feature type="compositionally biased region" description="Basic and acidic residues" evidence="1">
    <location>
        <begin position="8"/>
        <end position="39"/>
    </location>
</feature>